<dbReference type="Gene3D" id="3.40.50.1820">
    <property type="entry name" value="alpha/beta hydrolase"/>
    <property type="match status" value="1"/>
</dbReference>
<feature type="region of interest" description="Disordered" evidence="1">
    <location>
        <begin position="28"/>
        <end position="61"/>
    </location>
</feature>
<evidence type="ECO:0000313" key="3">
    <source>
        <dbReference type="EMBL" id="GFM32948.1"/>
    </source>
</evidence>
<dbReference type="PANTHER" id="PTHR22946">
    <property type="entry name" value="DIENELACTONE HYDROLASE DOMAIN-CONTAINING PROTEIN-RELATED"/>
    <property type="match status" value="1"/>
</dbReference>
<organism evidence="3 4">
    <name type="scientific">Desulfovibrio subterraneus</name>
    <dbReference type="NCBI Taxonomy" id="2718620"/>
    <lineage>
        <taxon>Bacteria</taxon>
        <taxon>Pseudomonadati</taxon>
        <taxon>Thermodesulfobacteriota</taxon>
        <taxon>Desulfovibrionia</taxon>
        <taxon>Desulfovibrionales</taxon>
        <taxon>Desulfovibrionaceae</taxon>
        <taxon>Desulfovibrio</taxon>
    </lineage>
</organism>
<comment type="caution">
    <text evidence="3">The sequence shown here is derived from an EMBL/GenBank/DDBJ whole genome shotgun (WGS) entry which is preliminary data.</text>
</comment>
<dbReference type="InterPro" id="IPR029058">
    <property type="entry name" value="AB_hydrolase_fold"/>
</dbReference>
<proteinExistence type="predicted"/>
<dbReference type="InterPro" id="IPR050261">
    <property type="entry name" value="FrsA_esterase"/>
</dbReference>
<protein>
    <recommendedName>
        <fullName evidence="2">Dienelactone hydrolase domain-containing protein</fullName>
    </recommendedName>
</protein>
<name>A0A7J0BH99_9BACT</name>
<gene>
    <name evidence="3" type="ORF">DSM101010T_13130</name>
</gene>
<dbReference type="SUPFAM" id="SSF53474">
    <property type="entry name" value="alpha/beta-Hydrolases"/>
    <property type="match status" value="1"/>
</dbReference>
<feature type="domain" description="Dienelactone hydrolase" evidence="2">
    <location>
        <begin position="58"/>
        <end position="275"/>
    </location>
</feature>
<dbReference type="InterPro" id="IPR002925">
    <property type="entry name" value="Dienelactn_hydro"/>
</dbReference>
<dbReference type="Pfam" id="PF01738">
    <property type="entry name" value="DLH"/>
    <property type="match status" value="1"/>
</dbReference>
<dbReference type="Proteomes" id="UP000503840">
    <property type="component" value="Unassembled WGS sequence"/>
</dbReference>
<keyword evidence="4" id="KW-1185">Reference proteome</keyword>
<reference evidence="3 4" key="1">
    <citation type="submission" date="2020-05" db="EMBL/GenBank/DDBJ databases">
        <title>Draft genome sequence of Desulfovibrio sp. strain HN2T.</title>
        <authorList>
            <person name="Ueno A."/>
            <person name="Tamazawa S."/>
            <person name="Tamamura S."/>
            <person name="Murakami T."/>
            <person name="Kiyama T."/>
            <person name="Inomata H."/>
            <person name="Amano Y."/>
            <person name="Miyakawa K."/>
            <person name="Tamaki H."/>
            <person name="Naganuma T."/>
            <person name="Kaneko K."/>
        </authorList>
    </citation>
    <scope>NUCLEOTIDE SEQUENCE [LARGE SCALE GENOMIC DNA]</scope>
    <source>
        <strain evidence="3 4">HN2</strain>
    </source>
</reference>
<dbReference type="RefSeq" id="WP_174404604.1">
    <property type="nucleotide sequence ID" value="NZ_BLVO01000012.1"/>
</dbReference>
<dbReference type="GO" id="GO:0016787">
    <property type="term" value="F:hydrolase activity"/>
    <property type="evidence" value="ECO:0007669"/>
    <property type="project" value="InterPro"/>
</dbReference>
<accession>A0A7J0BH99</accession>
<evidence type="ECO:0000259" key="2">
    <source>
        <dbReference type="Pfam" id="PF01738"/>
    </source>
</evidence>
<feature type="compositionally biased region" description="Low complexity" evidence="1">
    <location>
        <begin position="34"/>
        <end position="61"/>
    </location>
</feature>
<dbReference type="PANTHER" id="PTHR22946:SF5">
    <property type="entry name" value="PEPTIDASE S9 PROLYL OLIGOPEPTIDASE CATALYTIC DOMAIN-CONTAINING PROTEIN"/>
    <property type="match status" value="1"/>
</dbReference>
<evidence type="ECO:0000313" key="4">
    <source>
        <dbReference type="Proteomes" id="UP000503840"/>
    </source>
</evidence>
<sequence length="297" mass="31951">MPAMTDSPTLNAGTPFLCADGETSLEGALFMPAPGTHPTGTHPTGTHPTGTHPTGTHPTGTHPRAAVLLVHEFMGPGEYMHRHARRLSALGFVVLACDMYGAGVRPANPEEGSRVSRIYRGDRERMRRRLRASFDALRSHPATQGLPVFSLGFSFGGCAVLELARSGAPVDATCSVYGYLSTTHPLPPVEEKAVPCGPLLVLHGAHDRIVPLEDVAPFAQEMRDAQTDCRIILYSDAGHGFCNELLIPDEPLKSWYCPRLAHRAWKDILGFFDTVLATAEGTAFARESVSTQESASA</sequence>
<evidence type="ECO:0000256" key="1">
    <source>
        <dbReference type="SAM" id="MobiDB-lite"/>
    </source>
</evidence>
<dbReference type="EMBL" id="BLVO01000012">
    <property type="protein sequence ID" value="GFM32948.1"/>
    <property type="molecule type" value="Genomic_DNA"/>
</dbReference>
<dbReference type="AlphaFoldDB" id="A0A7J0BH99"/>